<gene>
    <name evidence="1" type="ORF">CDAR_236451</name>
</gene>
<name>A0AAV4T7X0_9ARAC</name>
<organism evidence="1 2">
    <name type="scientific">Caerostris darwini</name>
    <dbReference type="NCBI Taxonomy" id="1538125"/>
    <lineage>
        <taxon>Eukaryota</taxon>
        <taxon>Metazoa</taxon>
        <taxon>Ecdysozoa</taxon>
        <taxon>Arthropoda</taxon>
        <taxon>Chelicerata</taxon>
        <taxon>Arachnida</taxon>
        <taxon>Araneae</taxon>
        <taxon>Araneomorphae</taxon>
        <taxon>Entelegynae</taxon>
        <taxon>Araneoidea</taxon>
        <taxon>Araneidae</taxon>
        <taxon>Caerostris</taxon>
    </lineage>
</organism>
<dbReference type="EMBL" id="BPLQ01009171">
    <property type="protein sequence ID" value="GIY42289.1"/>
    <property type="molecule type" value="Genomic_DNA"/>
</dbReference>
<protein>
    <submittedName>
        <fullName evidence="1">Uncharacterized protein</fullName>
    </submittedName>
</protein>
<reference evidence="1 2" key="1">
    <citation type="submission" date="2021-06" db="EMBL/GenBank/DDBJ databases">
        <title>Caerostris darwini draft genome.</title>
        <authorList>
            <person name="Kono N."/>
            <person name="Arakawa K."/>
        </authorList>
    </citation>
    <scope>NUCLEOTIDE SEQUENCE [LARGE SCALE GENOMIC DNA]</scope>
</reference>
<dbReference type="Proteomes" id="UP001054837">
    <property type="component" value="Unassembled WGS sequence"/>
</dbReference>
<dbReference type="AlphaFoldDB" id="A0AAV4T7X0"/>
<keyword evidence="2" id="KW-1185">Reference proteome</keyword>
<accession>A0AAV4T7X0</accession>
<evidence type="ECO:0000313" key="2">
    <source>
        <dbReference type="Proteomes" id="UP001054837"/>
    </source>
</evidence>
<comment type="caution">
    <text evidence="1">The sequence shown here is derived from an EMBL/GenBank/DDBJ whole genome shotgun (WGS) entry which is preliminary data.</text>
</comment>
<evidence type="ECO:0000313" key="1">
    <source>
        <dbReference type="EMBL" id="GIY42289.1"/>
    </source>
</evidence>
<sequence length="73" mass="7991">MSRGVEATCDAPAEASLNAITVKPDKQEGYQMHLPATHCSSCYKGDEVVDDVVVRGEGEGWWEAGYHYQSNQS</sequence>
<proteinExistence type="predicted"/>